<organism evidence="2 3">
    <name type="scientific">Rheinheimera maricola</name>
    <dbReference type="NCBI Taxonomy" id="2793282"/>
    <lineage>
        <taxon>Bacteria</taxon>
        <taxon>Pseudomonadati</taxon>
        <taxon>Pseudomonadota</taxon>
        <taxon>Gammaproteobacteria</taxon>
        <taxon>Chromatiales</taxon>
        <taxon>Chromatiaceae</taxon>
        <taxon>Rheinheimera</taxon>
    </lineage>
</organism>
<proteinExistence type="predicted"/>
<accession>A0ABS7X3D3</accession>
<evidence type="ECO:0000313" key="3">
    <source>
        <dbReference type="Proteomes" id="UP000663814"/>
    </source>
</evidence>
<feature type="chain" id="PRO_5047173841" description="DUF1585 domain-containing protein" evidence="1">
    <location>
        <begin position="24"/>
        <end position="398"/>
    </location>
</feature>
<keyword evidence="3" id="KW-1185">Reference proteome</keyword>
<name>A0ABS7X3D3_9GAMM</name>
<dbReference type="RefSeq" id="WP_205312483.1">
    <property type="nucleotide sequence ID" value="NZ_JAERPS020000001.1"/>
</dbReference>
<keyword evidence="1" id="KW-0732">Signal</keyword>
<feature type="signal peptide" evidence="1">
    <location>
        <begin position="1"/>
        <end position="23"/>
    </location>
</feature>
<reference evidence="2 3" key="1">
    <citation type="submission" date="2020-12" db="EMBL/GenBank/DDBJ databases">
        <authorList>
            <person name="Ruan W."/>
            <person name="Khan S.A."/>
            <person name="Jeon C.O."/>
        </authorList>
    </citation>
    <scope>NUCLEOTIDE SEQUENCE [LARGE SCALE GENOMIC DNA]</scope>
    <source>
        <strain evidence="2 3">MA-13</strain>
    </source>
</reference>
<evidence type="ECO:0000313" key="2">
    <source>
        <dbReference type="EMBL" id="MBZ9610072.1"/>
    </source>
</evidence>
<dbReference type="Proteomes" id="UP000663814">
    <property type="component" value="Unassembled WGS sequence"/>
</dbReference>
<reference evidence="2 3" key="2">
    <citation type="submission" date="2021-08" db="EMBL/GenBank/DDBJ databases">
        <title>Rheinheimera aquimaris sp. nov., isolated from seawater of the East Sea in Korea.</title>
        <authorList>
            <person name="Kim K.H."/>
            <person name="Wenting R."/>
            <person name="Kim K.R."/>
            <person name="Jeon C.O."/>
        </authorList>
    </citation>
    <scope>NUCLEOTIDE SEQUENCE [LARGE SCALE GENOMIC DNA]</scope>
    <source>
        <strain evidence="2 3">MA-13</strain>
    </source>
</reference>
<comment type="caution">
    <text evidence="2">The sequence shown here is derived from an EMBL/GenBank/DDBJ whole genome shotgun (WGS) entry which is preliminary data.</text>
</comment>
<evidence type="ECO:0000256" key="1">
    <source>
        <dbReference type="SAM" id="SignalP"/>
    </source>
</evidence>
<gene>
    <name evidence="2" type="ORF">I4W93_000500</name>
</gene>
<protein>
    <recommendedName>
        <fullName evidence="4">DUF1585 domain-containing protein</fullName>
    </recommendedName>
</protein>
<sequence length="398" mass="43723">MRDLIIVTSLMLAALLQSVPAQASALEQAKRLHDRLAGVPGDAATLSQMQALINAGDANAAAMLAMQHADFYRTTLKLFAAPATNRDLDIFEPLNDYSATVIGLVRDEVDFRQLLQTDILYVGADSLGLPPYQSNNNAHYLALEQQAVDLAQHLEPRAQSSLNGIPAEASAGVMTSRAAAKAFFYLGTNRAMFRFTLMSQLCTDLEPLQDISRPTERIRQDVSRSPGGDSRIFNNRCVGCHAGMDPLAQAFAYYDYQFSDAEGANGRIFYQQSGTQNSTTQSRVQPKYHINAGSFPYGYRTADDSWVNYWRQGQNKALGWDTSLPGLGNGAKSLGEELANSSAFAQCQVKKVFRTVCLREPENLTDVTTLQQITDSFQTEGYNLKQVFADTATYCMGD</sequence>
<dbReference type="EMBL" id="JAERPS020000001">
    <property type="protein sequence ID" value="MBZ9610072.1"/>
    <property type="molecule type" value="Genomic_DNA"/>
</dbReference>
<evidence type="ECO:0008006" key="4">
    <source>
        <dbReference type="Google" id="ProtNLM"/>
    </source>
</evidence>